<comment type="caution">
    <text evidence="4">The sequence shown here is derived from an EMBL/GenBank/DDBJ whole genome shotgun (WGS) entry which is preliminary data.</text>
</comment>
<accession>A0AAD9N5E6</accession>
<dbReference type="PANTHER" id="PTHR46780">
    <property type="entry name" value="PROTEIN EVA-1"/>
    <property type="match status" value="1"/>
</dbReference>
<name>A0AAD9N5E6_9ANNE</name>
<protein>
    <recommendedName>
        <fullName evidence="3">SUEL-type lectin domain-containing protein</fullName>
    </recommendedName>
</protein>
<evidence type="ECO:0000259" key="3">
    <source>
        <dbReference type="PROSITE" id="PS50228"/>
    </source>
</evidence>
<dbReference type="Proteomes" id="UP001208570">
    <property type="component" value="Unassembled WGS sequence"/>
</dbReference>
<feature type="domain" description="SUEL-type lectin" evidence="3">
    <location>
        <begin position="27"/>
        <end position="118"/>
    </location>
</feature>
<dbReference type="AlphaFoldDB" id="A0AAD9N5E6"/>
<evidence type="ECO:0000256" key="1">
    <source>
        <dbReference type="SAM" id="Phobius"/>
    </source>
</evidence>
<evidence type="ECO:0000256" key="2">
    <source>
        <dbReference type="SAM" id="SignalP"/>
    </source>
</evidence>
<keyword evidence="5" id="KW-1185">Reference proteome</keyword>
<sequence>MGNLRVWMIAVLKMIIFSLAKSAKLEICNAENFEGRCPDDSVIIMKSAVYGLMRLGQCIDIDLGYLGCQNDILHLLDKWCSGHQQCSVFVPNPEIKSANTDCNVKGLTLYLEVDYSCLTVMIPDIGRCSAAGRADILGKDGYISSEITTQTRCASPKVPLVMNALQGQTINLWLLDFGALSRRSSKLHLACQQTLGYIIERNLGSNVTICGDSEREKPIYSSKTNNLELVLIARSNVDNNPRYLIRYSVLGCSDLTPPAHAWYKREGNEAVIGCKANDRIWRLYCNGNTWDGVVGNCSGQKGENDDDVSSVYLPVFSVILVTSVVCAAVLLIIVVVVAGAVYTKKQSIRHNLKLRSEYACVTLDPTQYISTKLAGYDMTLSGTSPRDHQIETNQLLVQISDKTSSSLQNQSDMVMITREAEISRDNTH</sequence>
<dbReference type="EMBL" id="JAODUP010000222">
    <property type="protein sequence ID" value="KAK2156098.1"/>
    <property type="molecule type" value="Genomic_DNA"/>
</dbReference>
<evidence type="ECO:0000313" key="4">
    <source>
        <dbReference type="EMBL" id="KAK2156098.1"/>
    </source>
</evidence>
<dbReference type="PROSITE" id="PS50228">
    <property type="entry name" value="SUEL_LECTIN"/>
    <property type="match status" value="1"/>
</dbReference>
<proteinExistence type="predicted"/>
<feature type="signal peptide" evidence="2">
    <location>
        <begin position="1"/>
        <end position="22"/>
    </location>
</feature>
<dbReference type="GO" id="GO:0030246">
    <property type="term" value="F:carbohydrate binding"/>
    <property type="evidence" value="ECO:0007669"/>
    <property type="project" value="InterPro"/>
</dbReference>
<keyword evidence="2" id="KW-0732">Signal</keyword>
<dbReference type="CDD" id="cd22823">
    <property type="entry name" value="Gal_Rha_Lectin"/>
    <property type="match status" value="1"/>
</dbReference>
<dbReference type="InterPro" id="IPR000922">
    <property type="entry name" value="Lectin_gal-bd_dom"/>
</dbReference>
<feature type="chain" id="PRO_5042176498" description="SUEL-type lectin domain-containing protein" evidence="2">
    <location>
        <begin position="23"/>
        <end position="428"/>
    </location>
</feature>
<dbReference type="InterPro" id="IPR043159">
    <property type="entry name" value="Lectin_gal-bd_sf"/>
</dbReference>
<organism evidence="4 5">
    <name type="scientific">Paralvinella palmiformis</name>
    <dbReference type="NCBI Taxonomy" id="53620"/>
    <lineage>
        <taxon>Eukaryota</taxon>
        <taxon>Metazoa</taxon>
        <taxon>Spiralia</taxon>
        <taxon>Lophotrochozoa</taxon>
        <taxon>Annelida</taxon>
        <taxon>Polychaeta</taxon>
        <taxon>Sedentaria</taxon>
        <taxon>Canalipalpata</taxon>
        <taxon>Terebellida</taxon>
        <taxon>Terebelliformia</taxon>
        <taxon>Alvinellidae</taxon>
        <taxon>Paralvinella</taxon>
    </lineage>
</organism>
<feature type="transmembrane region" description="Helical" evidence="1">
    <location>
        <begin position="311"/>
        <end position="343"/>
    </location>
</feature>
<keyword evidence="1" id="KW-1133">Transmembrane helix</keyword>
<gene>
    <name evidence="4" type="ORF">LSH36_222g04008</name>
</gene>
<dbReference type="Gene3D" id="2.60.120.740">
    <property type="match status" value="1"/>
</dbReference>
<keyword evidence="1" id="KW-0472">Membrane</keyword>
<evidence type="ECO:0000313" key="5">
    <source>
        <dbReference type="Proteomes" id="UP001208570"/>
    </source>
</evidence>
<keyword evidence="1" id="KW-0812">Transmembrane</keyword>
<reference evidence="4" key="1">
    <citation type="journal article" date="2023" name="Mol. Biol. Evol.">
        <title>Third-Generation Sequencing Reveals the Adaptive Role of the Epigenome in Three Deep-Sea Polychaetes.</title>
        <authorList>
            <person name="Perez M."/>
            <person name="Aroh O."/>
            <person name="Sun Y."/>
            <person name="Lan Y."/>
            <person name="Juniper S.K."/>
            <person name="Young C.R."/>
            <person name="Angers B."/>
            <person name="Qian P.Y."/>
        </authorList>
    </citation>
    <scope>NUCLEOTIDE SEQUENCE</scope>
    <source>
        <strain evidence="4">P08H-3</strain>
    </source>
</reference>